<gene>
    <name evidence="2" type="ORF">SAMN06296241_2057</name>
</gene>
<feature type="domain" description="DUF6933" evidence="1">
    <location>
        <begin position="5"/>
        <end position="160"/>
    </location>
</feature>
<reference evidence="3" key="1">
    <citation type="submission" date="2017-09" db="EMBL/GenBank/DDBJ databases">
        <authorList>
            <person name="Varghese N."/>
            <person name="Submissions S."/>
        </authorList>
    </citation>
    <scope>NUCLEOTIDE SEQUENCE [LARGE SCALE GENOMIC DNA]</scope>
    <source>
        <strain evidence="3">CGMCC 1.12641</strain>
    </source>
</reference>
<evidence type="ECO:0000313" key="2">
    <source>
        <dbReference type="EMBL" id="SOC80507.1"/>
    </source>
</evidence>
<name>A0A285X586_9FLAO</name>
<protein>
    <recommendedName>
        <fullName evidence="1">DUF6933 domain-containing protein</fullName>
    </recommendedName>
</protein>
<dbReference type="OrthoDB" id="822841at2"/>
<dbReference type="InterPro" id="IPR053864">
    <property type="entry name" value="DUF6933"/>
</dbReference>
<dbReference type="EMBL" id="OCMF01000002">
    <property type="protein sequence ID" value="SOC80507.1"/>
    <property type="molecule type" value="Genomic_DNA"/>
</dbReference>
<evidence type="ECO:0000259" key="1">
    <source>
        <dbReference type="Pfam" id="PF22016"/>
    </source>
</evidence>
<organism evidence="2 3">
    <name type="scientific">Salinimicrobium sediminis</name>
    <dbReference type="NCBI Taxonomy" id="1343891"/>
    <lineage>
        <taxon>Bacteria</taxon>
        <taxon>Pseudomonadati</taxon>
        <taxon>Bacteroidota</taxon>
        <taxon>Flavobacteriia</taxon>
        <taxon>Flavobacteriales</taxon>
        <taxon>Flavobacteriaceae</taxon>
        <taxon>Salinimicrobium</taxon>
    </lineage>
</organism>
<proteinExistence type="predicted"/>
<sequence length="177" mass="20874">METNIYTTKKLEKFVKKLIRTDEDPHDRSHSLLGDWNATLFYVDRKKCLLFTNKKTKYNVILSNIRASDLSSIGEIFKNAFYSQLVYDGIISTYDHIKSLTGRLIFRPTDNDRSTLGFQNHSLANWDWWRDKYVTLENMPMKELNGRINNVPIKLVKSYKTEDYTFASTEMKKLILE</sequence>
<evidence type="ECO:0000313" key="3">
    <source>
        <dbReference type="Proteomes" id="UP000219193"/>
    </source>
</evidence>
<dbReference type="AlphaFoldDB" id="A0A285X586"/>
<keyword evidence="3" id="KW-1185">Reference proteome</keyword>
<accession>A0A285X586</accession>
<dbReference type="Pfam" id="PF22016">
    <property type="entry name" value="DUF6933"/>
    <property type="match status" value="1"/>
</dbReference>
<dbReference type="RefSeq" id="WP_097056270.1">
    <property type="nucleotide sequence ID" value="NZ_OCMF01000002.1"/>
</dbReference>
<dbReference type="Proteomes" id="UP000219193">
    <property type="component" value="Unassembled WGS sequence"/>
</dbReference>